<dbReference type="EMBL" id="OBEG01000009">
    <property type="protein sequence ID" value="SNY89625.1"/>
    <property type="molecule type" value="Genomic_DNA"/>
</dbReference>
<accession>A0A285LXM3</accession>
<dbReference type="AlphaFoldDB" id="A0A285LXM3"/>
<proteinExistence type="predicted"/>
<name>A0A285LXM3_9NOCA</name>
<evidence type="ECO:0000256" key="1">
    <source>
        <dbReference type="SAM" id="MobiDB-lite"/>
    </source>
</evidence>
<feature type="compositionally biased region" description="Basic and acidic residues" evidence="1">
    <location>
        <begin position="1"/>
        <end position="19"/>
    </location>
</feature>
<evidence type="ECO:0000313" key="3">
    <source>
        <dbReference type="Proteomes" id="UP000219565"/>
    </source>
</evidence>
<dbReference type="RefSeq" id="WP_169810881.1">
    <property type="nucleotide sequence ID" value="NZ_JAMTCV010000012.1"/>
</dbReference>
<feature type="region of interest" description="Disordered" evidence="1">
    <location>
        <begin position="1"/>
        <end position="52"/>
    </location>
</feature>
<sequence length="52" mass="5603">MPRAKYTDDENNDKSKADKPPGPTDQGRDGGMATREVAPEMAATEDAQEPPD</sequence>
<organism evidence="2 3">
    <name type="scientific">Nocardia amikacinitolerans</name>
    <dbReference type="NCBI Taxonomy" id="756689"/>
    <lineage>
        <taxon>Bacteria</taxon>
        <taxon>Bacillati</taxon>
        <taxon>Actinomycetota</taxon>
        <taxon>Actinomycetes</taxon>
        <taxon>Mycobacteriales</taxon>
        <taxon>Nocardiaceae</taxon>
        <taxon>Nocardia</taxon>
    </lineage>
</organism>
<keyword evidence="3" id="KW-1185">Reference proteome</keyword>
<evidence type="ECO:0000313" key="2">
    <source>
        <dbReference type="EMBL" id="SNY89625.1"/>
    </source>
</evidence>
<dbReference type="Proteomes" id="UP000219565">
    <property type="component" value="Unassembled WGS sequence"/>
</dbReference>
<gene>
    <name evidence="2" type="ORF">SAMN04244553_6644</name>
</gene>
<protein>
    <submittedName>
        <fullName evidence="2">Uncharacterized protein</fullName>
    </submittedName>
</protein>
<reference evidence="2 3" key="1">
    <citation type="submission" date="2017-09" db="EMBL/GenBank/DDBJ databases">
        <authorList>
            <person name="Ehlers B."/>
            <person name="Leendertz F.H."/>
        </authorList>
    </citation>
    <scope>NUCLEOTIDE SEQUENCE [LARGE SCALE GENOMIC DNA]</scope>
    <source>
        <strain evidence="2 3">DSM 45537</strain>
    </source>
</reference>